<dbReference type="Proteomes" id="UP001445335">
    <property type="component" value="Unassembled WGS sequence"/>
</dbReference>
<evidence type="ECO:0000313" key="1">
    <source>
        <dbReference type="EMBL" id="KAK9826711.1"/>
    </source>
</evidence>
<organism evidence="1 2">
    <name type="scientific">Elliptochloris bilobata</name>
    <dbReference type="NCBI Taxonomy" id="381761"/>
    <lineage>
        <taxon>Eukaryota</taxon>
        <taxon>Viridiplantae</taxon>
        <taxon>Chlorophyta</taxon>
        <taxon>core chlorophytes</taxon>
        <taxon>Trebouxiophyceae</taxon>
        <taxon>Trebouxiophyceae incertae sedis</taxon>
        <taxon>Elliptochloris clade</taxon>
        <taxon>Elliptochloris</taxon>
    </lineage>
</organism>
<reference evidence="1 2" key="1">
    <citation type="journal article" date="2024" name="Nat. Commun.">
        <title>Phylogenomics reveals the evolutionary origins of lichenization in chlorophyte algae.</title>
        <authorList>
            <person name="Puginier C."/>
            <person name="Libourel C."/>
            <person name="Otte J."/>
            <person name="Skaloud P."/>
            <person name="Haon M."/>
            <person name="Grisel S."/>
            <person name="Petersen M."/>
            <person name="Berrin J.G."/>
            <person name="Delaux P.M."/>
            <person name="Dal Grande F."/>
            <person name="Keller J."/>
        </authorList>
    </citation>
    <scope>NUCLEOTIDE SEQUENCE [LARGE SCALE GENOMIC DNA]</scope>
    <source>
        <strain evidence="1 2">SAG 245.80</strain>
    </source>
</reference>
<gene>
    <name evidence="1" type="ORF">WJX81_000178</name>
</gene>
<dbReference type="AlphaFoldDB" id="A0AAW1QZ29"/>
<sequence length="167" mass="17875">MEEPEVTADALGVEDFDKKRDSLREKYGARKNAFSGVGEAAAAYFAAGLAWDVFCCVAAGSAKGRTIADIAKQLKVDKAEVTKVLEREADFSGVFQPSGKLWHLATGAGLPGHGAQEIWLSLQECLRGSPGLTIKELVRKADSTAGDCLMWRQQGQSAGQEGQCRGR</sequence>
<keyword evidence="2" id="KW-1185">Reference proteome</keyword>
<dbReference type="EMBL" id="JALJOU010000063">
    <property type="protein sequence ID" value="KAK9826711.1"/>
    <property type="molecule type" value="Genomic_DNA"/>
</dbReference>
<name>A0AAW1QZ29_9CHLO</name>
<accession>A0AAW1QZ29</accession>
<evidence type="ECO:0000313" key="2">
    <source>
        <dbReference type="Proteomes" id="UP001445335"/>
    </source>
</evidence>
<protein>
    <submittedName>
        <fullName evidence="1">Uncharacterized protein</fullName>
    </submittedName>
</protein>
<proteinExistence type="predicted"/>
<comment type="caution">
    <text evidence="1">The sequence shown here is derived from an EMBL/GenBank/DDBJ whole genome shotgun (WGS) entry which is preliminary data.</text>
</comment>